<sequence>MGYRGGADIGEVAVPASRFVGRERELDRITELLLARTRLVTLTGTGGIGKTRLAAEAVRRYHRATGTPVHWVRLARVAARASTVSVEQEIARAVLTADFSGRSERAAIIAALTRVDAVGRRLPVVLVLDNCEHVLETVRSLAGELLSTTAGLTVVTTTRQPLHTAGEQVIGVPPLTGAHAVTLFRGRASLAGHEIDGDDATAAIVSTICRRVHDNPLYIGLAAARLRYQPLRVVLRELSGAADDRRMRWSHGPRVGSDHRHRGVIDVIGWSYELCDPDERLLFERLSVFAAGYDSGETGSVRAVGAELEAIVAVCADPERHPGSRMDPERVAPLLAQLVDRSLVTAHRTPTATGYSMLETIRLFAARKLADRAATEPARLAAAHRRYYRDEIARARLIWYSPAEQRLLDWARAAWDNLLVAIEGCATAPGEAGVGLEIATGLIAIRAPFFMGTLREMRRWAELAVLTDQRSRPQPTQARIGALAMIGWLALCQGSHGDAERILAGARRACGADTTGEPVPAADLPAPLALAEGARLMLVDRDPGAVAVFGAARSNFREAGDIGGSATAEMFQALAAGFFGPGPAAEQLTFRHLNAARASGANWAISWAELASAIALVRFGDPRVALSTARSALRRQLDHQDQWGALWAVHIAAWALAAEVRAPRPGSTSEDAVGRAMETARLVGGARTLRAGVGVDLDGLGPFADQTYLAIETVRDVLGDNAYDAAEHEGALLSVELGEVQRLALGVRSRPEAPVAAVRTEWDELTVAERDVAILAAAGLPNTAIAARRGSSAKTVAAQISSILQKLMIGSRREIIGFVPATADETVRTGTSDGRG</sequence>
<protein>
    <recommendedName>
        <fullName evidence="1">HTH luxR-type domain-containing protein</fullName>
    </recommendedName>
</protein>
<dbReference type="InterPro" id="IPR027417">
    <property type="entry name" value="P-loop_NTPase"/>
</dbReference>
<dbReference type="SUPFAM" id="SSF46894">
    <property type="entry name" value="C-terminal effector domain of the bipartite response regulators"/>
    <property type="match status" value="1"/>
</dbReference>
<dbReference type="Pfam" id="PF13191">
    <property type="entry name" value="AAA_16"/>
    <property type="match status" value="1"/>
</dbReference>
<dbReference type="Proteomes" id="UP000638263">
    <property type="component" value="Unassembled WGS sequence"/>
</dbReference>
<dbReference type="AlphaFoldDB" id="A0A917RCX1"/>
<dbReference type="InterPro" id="IPR016032">
    <property type="entry name" value="Sig_transdc_resp-reg_C-effctor"/>
</dbReference>
<dbReference type="InterPro" id="IPR041664">
    <property type="entry name" value="AAA_16"/>
</dbReference>
<dbReference type="EMBL" id="BMMH01000002">
    <property type="protein sequence ID" value="GGL01842.1"/>
    <property type="molecule type" value="Genomic_DNA"/>
</dbReference>
<dbReference type="RefSeq" id="WP_062996640.1">
    <property type="nucleotide sequence ID" value="NZ_BMMH01000002.1"/>
</dbReference>
<dbReference type="GO" id="GO:0006355">
    <property type="term" value="P:regulation of DNA-templated transcription"/>
    <property type="evidence" value="ECO:0007669"/>
    <property type="project" value="InterPro"/>
</dbReference>
<reference evidence="2" key="1">
    <citation type="journal article" date="2014" name="Int. J. Syst. Evol. Microbiol.">
        <title>Complete genome sequence of Corynebacterium casei LMG S-19264T (=DSM 44701T), isolated from a smear-ripened cheese.</title>
        <authorList>
            <consortium name="US DOE Joint Genome Institute (JGI-PGF)"/>
            <person name="Walter F."/>
            <person name="Albersmeier A."/>
            <person name="Kalinowski J."/>
            <person name="Ruckert C."/>
        </authorList>
    </citation>
    <scope>NUCLEOTIDE SEQUENCE</scope>
    <source>
        <strain evidence="2">CGMCC 4.3508</strain>
    </source>
</reference>
<dbReference type="PROSITE" id="PS50043">
    <property type="entry name" value="HTH_LUXR_2"/>
    <property type="match status" value="1"/>
</dbReference>
<evidence type="ECO:0000313" key="3">
    <source>
        <dbReference type="Proteomes" id="UP000638263"/>
    </source>
</evidence>
<keyword evidence="3" id="KW-1185">Reference proteome</keyword>
<dbReference type="InterPro" id="IPR000792">
    <property type="entry name" value="Tscrpt_reg_LuxR_C"/>
</dbReference>
<dbReference type="Gene3D" id="3.40.50.300">
    <property type="entry name" value="P-loop containing nucleotide triphosphate hydrolases"/>
    <property type="match status" value="1"/>
</dbReference>
<comment type="caution">
    <text evidence="2">The sequence shown here is derived from an EMBL/GenBank/DDBJ whole genome shotgun (WGS) entry which is preliminary data.</text>
</comment>
<evidence type="ECO:0000313" key="2">
    <source>
        <dbReference type="EMBL" id="GGL01842.1"/>
    </source>
</evidence>
<proteinExistence type="predicted"/>
<feature type="domain" description="HTH luxR-type" evidence="1">
    <location>
        <begin position="758"/>
        <end position="823"/>
    </location>
</feature>
<organism evidence="2 3">
    <name type="scientific">Nocardia jinanensis</name>
    <dbReference type="NCBI Taxonomy" id="382504"/>
    <lineage>
        <taxon>Bacteria</taxon>
        <taxon>Bacillati</taxon>
        <taxon>Actinomycetota</taxon>
        <taxon>Actinomycetes</taxon>
        <taxon>Mycobacteriales</taxon>
        <taxon>Nocardiaceae</taxon>
        <taxon>Nocardia</taxon>
    </lineage>
</organism>
<dbReference type="SMART" id="SM00421">
    <property type="entry name" value="HTH_LUXR"/>
    <property type="match status" value="1"/>
</dbReference>
<gene>
    <name evidence="2" type="ORF">GCM10011588_15700</name>
</gene>
<dbReference type="Pfam" id="PF00196">
    <property type="entry name" value="GerE"/>
    <property type="match status" value="1"/>
</dbReference>
<dbReference type="SUPFAM" id="SSF52540">
    <property type="entry name" value="P-loop containing nucleoside triphosphate hydrolases"/>
    <property type="match status" value="1"/>
</dbReference>
<dbReference type="CDD" id="cd06170">
    <property type="entry name" value="LuxR_C_like"/>
    <property type="match status" value="1"/>
</dbReference>
<dbReference type="GO" id="GO:0003677">
    <property type="term" value="F:DNA binding"/>
    <property type="evidence" value="ECO:0007669"/>
    <property type="project" value="InterPro"/>
</dbReference>
<accession>A0A917RCX1</accession>
<dbReference type="PANTHER" id="PTHR47691:SF3">
    <property type="entry name" value="HTH-TYPE TRANSCRIPTIONAL REGULATOR RV0890C-RELATED"/>
    <property type="match status" value="1"/>
</dbReference>
<evidence type="ECO:0000259" key="1">
    <source>
        <dbReference type="PROSITE" id="PS50043"/>
    </source>
</evidence>
<dbReference type="Gene3D" id="1.10.10.10">
    <property type="entry name" value="Winged helix-like DNA-binding domain superfamily/Winged helix DNA-binding domain"/>
    <property type="match status" value="1"/>
</dbReference>
<dbReference type="InterPro" id="IPR036388">
    <property type="entry name" value="WH-like_DNA-bd_sf"/>
</dbReference>
<name>A0A917RCX1_9NOCA</name>
<dbReference type="PANTHER" id="PTHR47691">
    <property type="entry name" value="REGULATOR-RELATED"/>
    <property type="match status" value="1"/>
</dbReference>
<reference evidence="2" key="2">
    <citation type="submission" date="2020-09" db="EMBL/GenBank/DDBJ databases">
        <authorList>
            <person name="Sun Q."/>
            <person name="Zhou Y."/>
        </authorList>
    </citation>
    <scope>NUCLEOTIDE SEQUENCE</scope>
    <source>
        <strain evidence="2">CGMCC 4.3508</strain>
    </source>
</reference>